<comment type="similarity">
    <text evidence="3">Belongs to the Nudix hydrolase family. NudC subfamily.</text>
</comment>
<dbReference type="Pfam" id="PF00293">
    <property type="entry name" value="NUDIX"/>
    <property type="match status" value="1"/>
</dbReference>
<dbReference type="Gene3D" id="3.90.79.10">
    <property type="entry name" value="Nucleoside Triphosphate Pyrophosphohydrolase"/>
    <property type="match status" value="1"/>
</dbReference>
<evidence type="ECO:0000313" key="13">
    <source>
        <dbReference type="Proteomes" id="UP000076400"/>
    </source>
</evidence>
<keyword evidence="13" id="KW-1185">Reference proteome</keyword>
<dbReference type="Proteomes" id="UP000076400">
    <property type="component" value="Unassembled WGS sequence"/>
</dbReference>
<sequence length="304" mass="33749">MPKMNFYAYGGLDRAAALRQQEEWLERSLMEPETRLVPIWRSRNLVAEGEEPKAVLLEPGAARGLIDGKRHTALLGIQDGVTYVAVDVSDLEEADAQQQFAPLGAFADLRSVGPLLARREGSLLAYARGLMYWQLRHRFCGLCGSPTLAKKAGHVLKCSNPDCATEHFPRTDPAVIMLVEDGERALLGRAPRFADGMYSTLAGFVEPGESLEEAVAREVEEETGVKVSDVRYHSSQPWPFPSSIMLGFYARAESTAITVDPEELVDAAWFTRAEMRDFENVGKRLPRPDSIARRLIEDWIDGTA</sequence>
<dbReference type="InterPro" id="IPR000086">
    <property type="entry name" value="NUDIX_hydrolase_dom"/>
</dbReference>
<dbReference type="Pfam" id="PF09296">
    <property type="entry name" value="NUDIX-like"/>
    <property type="match status" value="1"/>
</dbReference>
<keyword evidence="5" id="KW-0479">Metal-binding</keyword>
<dbReference type="InterPro" id="IPR050241">
    <property type="entry name" value="NAD-cap_RNA_hydrolase_NudC"/>
</dbReference>
<dbReference type="InterPro" id="IPR015797">
    <property type="entry name" value="NUDIX_hydrolase-like_dom_sf"/>
</dbReference>
<evidence type="ECO:0000256" key="8">
    <source>
        <dbReference type="ARBA" id="ARBA00023027"/>
    </source>
</evidence>
<evidence type="ECO:0000256" key="3">
    <source>
        <dbReference type="ARBA" id="ARBA00009595"/>
    </source>
</evidence>
<evidence type="ECO:0000256" key="4">
    <source>
        <dbReference type="ARBA" id="ARBA00012381"/>
    </source>
</evidence>
<evidence type="ECO:0000259" key="11">
    <source>
        <dbReference type="PROSITE" id="PS51462"/>
    </source>
</evidence>
<dbReference type="InterPro" id="IPR015375">
    <property type="entry name" value="NADH_PPase-like_N"/>
</dbReference>
<keyword evidence="6 10" id="KW-0378">Hydrolase</keyword>
<dbReference type="OrthoDB" id="9791656at2"/>
<evidence type="ECO:0000256" key="9">
    <source>
        <dbReference type="ARBA" id="ARBA00023679"/>
    </source>
</evidence>
<dbReference type="GO" id="GO:0046872">
    <property type="term" value="F:metal ion binding"/>
    <property type="evidence" value="ECO:0007669"/>
    <property type="project" value="UniProtKB-KW"/>
</dbReference>
<evidence type="ECO:0000256" key="1">
    <source>
        <dbReference type="ARBA" id="ARBA00001946"/>
    </source>
</evidence>
<feature type="domain" description="Nudix hydrolase" evidence="11">
    <location>
        <begin position="169"/>
        <end position="292"/>
    </location>
</feature>
<proteinExistence type="inferred from homology"/>
<evidence type="ECO:0000256" key="2">
    <source>
        <dbReference type="ARBA" id="ARBA00001947"/>
    </source>
</evidence>
<dbReference type="InterPro" id="IPR020084">
    <property type="entry name" value="NUDIX_hydrolase_CS"/>
</dbReference>
<protein>
    <recommendedName>
        <fullName evidence="4">NAD(+) diphosphatase</fullName>
        <ecNumber evidence="4">3.6.1.22</ecNumber>
    </recommendedName>
</protein>
<comment type="caution">
    <text evidence="12">The sequence shown here is derived from an EMBL/GenBank/DDBJ whole genome shotgun (WGS) entry which is preliminary data.</text>
</comment>
<dbReference type="GO" id="GO:0005829">
    <property type="term" value="C:cytosol"/>
    <property type="evidence" value="ECO:0007669"/>
    <property type="project" value="TreeGrafter"/>
</dbReference>
<dbReference type="GO" id="GO:0035529">
    <property type="term" value="F:NADH pyrophosphatase activity"/>
    <property type="evidence" value="ECO:0007669"/>
    <property type="project" value="TreeGrafter"/>
</dbReference>
<dbReference type="InterPro" id="IPR049734">
    <property type="entry name" value="NudC-like_C"/>
</dbReference>
<evidence type="ECO:0000256" key="6">
    <source>
        <dbReference type="ARBA" id="ARBA00022801"/>
    </source>
</evidence>
<gene>
    <name evidence="12" type="ORF">AUP43_08555</name>
</gene>
<dbReference type="GO" id="GO:0019677">
    <property type="term" value="P:NAD+ catabolic process"/>
    <property type="evidence" value="ECO:0007669"/>
    <property type="project" value="TreeGrafter"/>
</dbReference>
<keyword evidence="7" id="KW-0460">Magnesium</keyword>
<evidence type="ECO:0000313" key="12">
    <source>
        <dbReference type="EMBL" id="KZD08256.1"/>
    </source>
</evidence>
<evidence type="ECO:0000256" key="7">
    <source>
        <dbReference type="ARBA" id="ARBA00022842"/>
    </source>
</evidence>
<name>A0A154W401_9PROT</name>
<comment type="catalytic activity">
    <reaction evidence="9">
        <text>a 5'-end NAD(+)-phospho-ribonucleoside in mRNA + H2O = a 5'-end phospho-adenosine-phospho-ribonucleoside in mRNA + beta-nicotinamide D-ribonucleotide + 2 H(+)</text>
        <dbReference type="Rhea" id="RHEA:60876"/>
        <dbReference type="Rhea" id="RHEA-COMP:15698"/>
        <dbReference type="Rhea" id="RHEA-COMP:15719"/>
        <dbReference type="ChEBI" id="CHEBI:14649"/>
        <dbReference type="ChEBI" id="CHEBI:15377"/>
        <dbReference type="ChEBI" id="CHEBI:15378"/>
        <dbReference type="ChEBI" id="CHEBI:144029"/>
        <dbReference type="ChEBI" id="CHEBI:144051"/>
    </reaction>
    <physiologicalReaction direction="left-to-right" evidence="9">
        <dbReference type="Rhea" id="RHEA:60877"/>
    </physiologicalReaction>
</comment>
<comment type="cofactor">
    <cofactor evidence="1">
        <name>Mg(2+)</name>
        <dbReference type="ChEBI" id="CHEBI:18420"/>
    </cofactor>
</comment>
<dbReference type="STRING" id="580166.AUP43_08555"/>
<dbReference type="EMBL" id="LPXN01000106">
    <property type="protein sequence ID" value="KZD08256.1"/>
    <property type="molecule type" value="Genomic_DNA"/>
</dbReference>
<dbReference type="Pfam" id="PF09297">
    <property type="entry name" value="Zn_ribbon_NUD"/>
    <property type="match status" value="1"/>
</dbReference>
<dbReference type="PROSITE" id="PS00893">
    <property type="entry name" value="NUDIX_BOX"/>
    <property type="match status" value="1"/>
</dbReference>
<dbReference type="InterPro" id="IPR015376">
    <property type="entry name" value="Znr_NADH_PPase"/>
</dbReference>
<dbReference type="PRINTS" id="PR00502">
    <property type="entry name" value="NUDIXFAMILY"/>
</dbReference>
<evidence type="ECO:0000256" key="5">
    <source>
        <dbReference type="ARBA" id="ARBA00022723"/>
    </source>
</evidence>
<dbReference type="PANTHER" id="PTHR42904:SF6">
    <property type="entry name" value="NAD-CAPPED RNA HYDROLASE NUDT12"/>
    <property type="match status" value="1"/>
</dbReference>
<dbReference type="Gene3D" id="3.90.79.20">
    <property type="match status" value="1"/>
</dbReference>
<dbReference type="GO" id="GO:0006742">
    <property type="term" value="P:NADP+ catabolic process"/>
    <property type="evidence" value="ECO:0007669"/>
    <property type="project" value="TreeGrafter"/>
</dbReference>
<accession>A0A154W401</accession>
<organism evidence="12 13">
    <name type="scientific">Oceanibaculum pacificum</name>
    <dbReference type="NCBI Taxonomy" id="580166"/>
    <lineage>
        <taxon>Bacteria</taxon>
        <taxon>Pseudomonadati</taxon>
        <taxon>Pseudomonadota</taxon>
        <taxon>Alphaproteobacteria</taxon>
        <taxon>Rhodospirillales</taxon>
        <taxon>Oceanibaculaceae</taxon>
        <taxon>Oceanibaculum</taxon>
    </lineage>
</organism>
<dbReference type="NCBIfam" id="NF001299">
    <property type="entry name" value="PRK00241.1"/>
    <property type="match status" value="1"/>
</dbReference>
<dbReference type="PANTHER" id="PTHR42904">
    <property type="entry name" value="NUDIX HYDROLASE, NUDC SUBFAMILY"/>
    <property type="match status" value="1"/>
</dbReference>
<dbReference type="AlphaFoldDB" id="A0A154W401"/>
<dbReference type="CDD" id="cd03429">
    <property type="entry name" value="NUDIX_NADH_pyrophosphatase_Nudt13"/>
    <property type="match status" value="1"/>
</dbReference>
<dbReference type="InterPro" id="IPR020476">
    <property type="entry name" value="Nudix_hydrolase"/>
</dbReference>
<reference evidence="12 13" key="1">
    <citation type="submission" date="2015-12" db="EMBL/GenBank/DDBJ databases">
        <title>Genome sequence of Oceanibaculum pacificum MCCC 1A02656.</title>
        <authorList>
            <person name="Lu L."/>
            <person name="Lai Q."/>
            <person name="Shao Z."/>
            <person name="Qian P."/>
        </authorList>
    </citation>
    <scope>NUCLEOTIDE SEQUENCE [LARGE SCALE GENOMIC DNA]</scope>
    <source>
        <strain evidence="12 13">MCCC 1A02656</strain>
    </source>
</reference>
<dbReference type="SUPFAM" id="SSF55811">
    <property type="entry name" value="Nudix"/>
    <property type="match status" value="1"/>
</dbReference>
<keyword evidence="8" id="KW-0520">NAD</keyword>
<comment type="cofactor">
    <cofactor evidence="2">
        <name>Zn(2+)</name>
        <dbReference type="ChEBI" id="CHEBI:29105"/>
    </cofactor>
</comment>
<dbReference type="RefSeq" id="WP_067555891.1">
    <property type="nucleotide sequence ID" value="NZ_LPXN01000106.1"/>
</dbReference>
<dbReference type="PROSITE" id="PS51462">
    <property type="entry name" value="NUDIX"/>
    <property type="match status" value="1"/>
</dbReference>
<evidence type="ECO:0000256" key="10">
    <source>
        <dbReference type="RuleBase" id="RU003476"/>
    </source>
</evidence>
<dbReference type="EC" id="3.6.1.22" evidence="4"/>